<dbReference type="InterPro" id="IPR045058">
    <property type="entry name" value="GIMA/IAN/Toc"/>
</dbReference>
<evidence type="ECO:0000256" key="3">
    <source>
        <dbReference type="ARBA" id="ARBA00023134"/>
    </source>
</evidence>
<proteinExistence type="inferred from homology"/>
<dbReference type="Gene3D" id="3.40.50.300">
    <property type="entry name" value="P-loop containing nucleotide triphosphate hydrolases"/>
    <property type="match status" value="1"/>
</dbReference>
<keyword evidence="6" id="KW-0378">Hydrolase</keyword>
<dbReference type="EMBL" id="CACSLK010031421">
    <property type="protein sequence ID" value="CAA0838728.1"/>
    <property type="molecule type" value="Genomic_DNA"/>
</dbReference>
<comment type="similarity">
    <text evidence="1">Belongs to the TRAFAC class TrmE-Era-EngA-EngB-Septin-like GTPase superfamily. AIG1/Toc34/Toc159-like paraseptin GTPase family. IAN subfamily.</text>
</comment>
<feature type="coiled-coil region" evidence="4">
    <location>
        <begin position="257"/>
        <end position="338"/>
    </location>
</feature>
<dbReference type="SUPFAM" id="SSF52540">
    <property type="entry name" value="P-loop containing nucleoside triphosphate hydrolases"/>
    <property type="match status" value="1"/>
</dbReference>
<keyword evidence="4" id="KW-0175">Coiled coil</keyword>
<comment type="caution">
    <text evidence="6">The sequence shown here is derived from an EMBL/GenBank/DDBJ whole genome shotgun (WGS) entry which is preliminary data.</text>
</comment>
<dbReference type="Proteomes" id="UP001153555">
    <property type="component" value="Unassembled WGS sequence"/>
</dbReference>
<accession>A0A9N7NUZ5</accession>
<keyword evidence="3" id="KW-0342">GTP-binding</keyword>
<dbReference type="InterPro" id="IPR027417">
    <property type="entry name" value="P-loop_NTPase"/>
</dbReference>
<evidence type="ECO:0000313" key="7">
    <source>
        <dbReference type="Proteomes" id="UP001153555"/>
    </source>
</evidence>
<evidence type="ECO:0000256" key="2">
    <source>
        <dbReference type="ARBA" id="ARBA00022741"/>
    </source>
</evidence>
<feature type="domain" description="AIG1-type G" evidence="5">
    <location>
        <begin position="18"/>
        <end position="225"/>
    </location>
</feature>
<evidence type="ECO:0000313" key="6">
    <source>
        <dbReference type="EMBL" id="CAA0838728.1"/>
    </source>
</evidence>
<reference evidence="6" key="1">
    <citation type="submission" date="2019-12" db="EMBL/GenBank/DDBJ databases">
        <authorList>
            <person name="Scholes J."/>
        </authorList>
    </citation>
    <scope>NUCLEOTIDE SEQUENCE</scope>
</reference>
<evidence type="ECO:0000256" key="1">
    <source>
        <dbReference type="ARBA" id="ARBA00008535"/>
    </source>
</evidence>
<dbReference type="PANTHER" id="PTHR10903:SF184">
    <property type="entry name" value="GTP-BINDING PROTEIN A"/>
    <property type="match status" value="1"/>
</dbReference>
<dbReference type="FunFam" id="3.40.50.300:FF:000840">
    <property type="entry name" value="Immune-associated nucleotide-binding protein 9"/>
    <property type="match status" value="1"/>
</dbReference>
<protein>
    <submittedName>
        <fullName evidence="6">P-loop containing nucleoside triphosphate hydrolases superfamily protein</fullName>
    </submittedName>
</protein>
<keyword evidence="7" id="KW-1185">Reference proteome</keyword>
<name>A0A9N7NUZ5_STRHE</name>
<dbReference type="OrthoDB" id="8954335at2759"/>
<dbReference type="CDD" id="cd01852">
    <property type="entry name" value="AIG1"/>
    <property type="match status" value="1"/>
</dbReference>
<dbReference type="Pfam" id="PF04548">
    <property type="entry name" value="AIG1"/>
    <property type="match status" value="1"/>
</dbReference>
<dbReference type="PANTHER" id="PTHR10903">
    <property type="entry name" value="GTPASE, IMAP FAMILY MEMBER-RELATED"/>
    <property type="match status" value="1"/>
</dbReference>
<dbReference type="InterPro" id="IPR006703">
    <property type="entry name" value="G_AIG1"/>
</dbReference>
<dbReference type="AlphaFoldDB" id="A0A9N7NUZ5"/>
<evidence type="ECO:0000256" key="4">
    <source>
        <dbReference type="SAM" id="Coils"/>
    </source>
</evidence>
<organism evidence="6 7">
    <name type="scientific">Striga hermonthica</name>
    <name type="common">Purple witchweed</name>
    <name type="synonym">Buchnera hermonthica</name>
    <dbReference type="NCBI Taxonomy" id="68872"/>
    <lineage>
        <taxon>Eukaryota</taxon>
        <taxon>Viridiplantae</taxon>
        <taxon>Streptophyta</taxon>
        <taxon>Embryophyta</taxon>
        <taxon>Tracheophyta</taxon>
        <taxon>Spermatophyta</taxon>
        <taxon>Magnoliopsida</taxon>
        <taxon>eudicotyledons</taxon>
        <taxon>Gunneridae</taxon>
        <taxon>Pentapetalae</taxon>
        <taxon>asterids</taxon>
        <taxon>lamiids</taxon>
        <taxon>Lamiales</taxon>
        <taxon>Orobanchaceae</taxon>
        <taxon>Buchnereae</taxon>
        <taxon>Striga</taxon>
    </lineage>
</organism>
<evidence type="ECO:0000259" key="5">
    <source>
        <dbReference type="PROSITE" id="PS51720"/>
    </source>
</evidence>
<gene>
    <name evidence="6" type="ORF">SHERM_05306</name>
</gene>
<keyword evidence="2" id="KW-0547">Nucleotide-binding</keyword>
<dbReference type="PROSITE" id="PS51720">
    <property type="entry name" value="G_AIG1"/>
    <property type="match status" value="1"/>
</dbReference>
<dbReference type="GO" id="GO:0005525">
    <property type="term" value="F:GTP binding"/>
    <property type="evidence" value="ECO:0007669"/>
    <property type="project" value="UniProtKB-KW"/>
</dbReference>
<dbReference type="GO" id="GO:0016787">
    <property type="term" value="F:hydrolase activity"/>
    <property type="evidence" value="ECO:0007669"/>
    <property type="project" value="UniProtKB-KW"/>
</dbReference>
<sequence>MGGSAVDDDWELFATPLSEVRTIVLVGRTGNGKSATGNSILGRRAFRSISSFAGVTSTCELQTTILEEGQILNVIDTPGLFDFSAEPEFIGKEIVKCINMAKDGIHAVLVVLSVRSRFSREEEAAVQSLRKFFGDKISDYMVVVFTGGDDLEENDGTLDDYLGASPEPLKEILRMCGNRRVLFDNKTKEAGKKSKQLKQLLSLVNAVVDKNGGKPYTDELFVELKKGAIKLRDQTAEVNAMGGYSKQEISYLTDQFHRSYEEQLKRITEMVESKLKETTHRLEKQLAEEQNARLKAEAMAQAAQSKSNDEIRKLREHLERAQRETEELRKQAESGRCAIL</sequence>